<organism evidence="1 2">
    <name type="scientific">Gymnopus androsaceus JB14</name>
    <dbReference type="NCBI Taxonomy" id="1447944"/>
    <lineage>
        <taxon>Eukaryota</taxon>
        <taxon>Fungi</taxon>
        <taxon>Dikarya</taxon>
        <taxon>Basidiomycota</taxon>
        <taxon>Agaricomycotina</taxon>
        <taxon>Agaricomycetes</taxon>
        <taxon>Agaricomycetidae</taxon>
        <taxon>Agaricales</taxon>
        <taxon>Marasmiineae</taxon>
        <taxon>Omphalotaceae</taxon>
        <taxon>Gymnopus</taxon>
    </lineage>
</organism>
<proteinExistence type="predicted"/>
<dbReference type="OrthoDB" id="4849160at2759"/>
<dbReference type="AlphaFoldDB" id="A0A6A4H1E3"/>
<evidence type="ECO:0000313" key="2">
    <source>
        <dbReference type="Proteomes" id="UP000799118"/>
    </source>
</evidence>
<accession>A0A6A4H1E3</accession>
<name>A0A6A4H1E3_9AGAR</name>
<keyword evidence="2" id="KW-1185">Reference proteome</keyword>
<sequence length="241" mass="26498">MSLIQRDLNKNKSCPDLTKKQRWTFSRKKRLAPPVIITDPAEHCKKPENLDQFLDLFTVPPSRLHPTPTNCLPPIPPLPLIPPPSAPPSETLLPPLPSPTPTSPCTVTGYPLELQQLQEEVIRLKRIIAYLYQTQKEEREAREEELKLWMDGMHGPLVTLVIAHGAVYRIKVAGQTFAAPLISAASSNSGPMSVPSSNGPITDGTSDDMFCNSGGATPATTASIDLSKHFLLLEQRLQRGN</sequence>
<protein>
    <submittedName>
        <fullName evidence="1">Uncharacterized protein</fullName>
    </submittedName>
</protein>
<gene>
    <name evidence="1" type="ORF">BT96DRAFT_1000750</name>
</gene>
<dbReference type="EMBL" id="ML769606">
    <property type="protein sequence ID" value="KAE9392049.1"/>
    <property type="molecule type" value="Genomic_DNA"/>
</dbReference>
<reference evidence="1" key="1">
    <citation type="journal article" date="2019" name="Environ. Microbiol.">
        <title>Fungal ecological strategies reflected in gene transcription - a case study of two litter decomposers.</title>
        <authorList>
            <person name="Barbi F."/>
            <person name="Kohler A."/>
            <person name="Barry K."/>
            <person name="Baskaran P."/>
            <person name="Daum C."/>
            <person name="Fauchery L."/>
            <person name="Ihrmark K."/>
            <person name="Kuo A."/>
            <person name="LaButti K."/>
            <person name="Lipzen A."/>
            <person name="Morin E."/>
            <person name="Grigoriev I.V."/>
            <person name="Henrissat B."/>
            <person name="Lindahl B."/>
            <person name="Martin F."/>
        </authorList>
    </citation>
    <scope>NUCLEOTIDE SEQUENCE</scope>
    <source>
        <strain evidence="1">JB14</strain>
    </source>
</reference>
<dbReference type="Proteomes" id="UP000799118">
    <property type="component" value="Unassembled WGS sequence"/>
</dbReference>
<evidence type="ECO:0000313" key="1">
    <source>
        <dbReference type="EMBL" id="KAE9392049.1"/>
    </source>
</evidence>